<protein>
    <submittedName>
        <fullName evidence="2">Uncharacterized protein</fullName>
    </submittedName>
</protein>
<comment type="caution">
    <text evidence="2">The sequence shown here is derived from an EMBL/GenBank/DDBJ whole genome shotgun (WGS) entry which is preliminary data.</text>
</comment>
<organism evidence="2 4">
    <name type="scientific">Castilleja foliolosa</name>
    <dbReference type="NCBI Taxonomy" id="1961234"/>
    <lineage>
        <taxon>Eukaryota</taxon>
        <taxon>Viridiplantae</taxon>
        <taxon>Streptophyta</taxon>
        <taxon>Embryophyta</taxon>
        <taxon>Tracheophyta</taxon>
        <taxon>Spermatophyta</taxon>
        <taxon>Magnoliopsida</taxon>
        <taxon>eudicotyledons</taxon>
        <taxon>Gunneridae</taxon>
        <taxon>Pentapetalae</taxon>
        <taxon>asterids</taxon>
        <taxon>lamiids</taxon>
        <taxon>Lamiales</taxon>
        <taxon>Orobanchaceae</taxon>
        <taxon>Pedicularideae</taxon>
        <taxon>Castillejinae</taxon>
        <taxon>Castilleja</taxon>
    </lineage>
</organism>
<feature type="chain" id="PRO_5044724682" evidence="1">
    <location>
        <begin position="25"/>
        <end position="85"/>
    </location>
</feature>
<accession>A0ABD3CGG0</accession>
<dbReference type="AlphaFoldDB" id="A0ABD3CGG0"/>
<feature type="signal peptide" evidence="1">
    <location>
        <begin position="1"/>
        <end position="24"/>
    </location>
</feature>
<dbReference type="EMBL" id="JAVIJP010000036">
    <property type="protein sequence ID" value="KAL3628986.1"/>
    <property type="molecule type" value="Genomic_DNA"/>
</dbReference>
<dbReference type="Proteomes" id="UP001632038">
    <property type="component" value="Unassembled WGS sequence"/>
</dbReference>
<evidence type="ECO:0000313" key="4">
    <source>
        <dbReference type="Proteomes" id="UP001632038"/>
    </source>
</evidence>
<name>A0ABD3CGG0_9LAMI</name>
<dbReference type="EMBL" id="JAVIJP010000036">
    <property type="protein sequence ID" value="KAL3628980.1"/>
    <property type="molecule type" value="Genomic_DNA"/>
</dbReference>
<gene>
    <name evidence="2" type="ORF">CASFOL_028026</name>
    <name evidence="3" type="ORF">CASFOL_028032</name>
</gene>
<proteinExistence type="predicted"/>
<reference evidence="3 4" key="1">
    <citation type="journal article" date="2024" name="IScience">
        <title>Strigolactones Initiate the Formation of Haustorium-like Structures in Castilleja.</title>
        <authorList>
            <person name="Buerger M."/>
            <person name="Peterson D."/>
            <person name="Chory J."/>
        </authorList>
    </citation>
    <scope>NUCLEOTIDE SEQUENCE [LARGE SCALE GENOMIC DNA]</scope>
    <source>
        <strain evidence="3">Tecolote</strain>
        <tissue evidence="3">Flower</tissue>
    </source>
</reference>
<keyword evidence="1" id="KW-0732">Signal</keyword>
<evidence type="ECO:0000313" key="3">
    <source>
        <dbReference type="EMBL" id="KAL3628986.1"/>
    </source>
</evidence>
<evidence type="ECO:0000313" key="2">
    <source>
        <dbReference type="EMBL" id="KAL3628980.1"/>
    </source>
</evidence>
<evidence type="ECO:0000256" key="1">
    <source>
        <dbReference type="SAM" id="SignalP"/>
    </source>
</evidence>
<sequence>MNTSSNYKSMVMVFMLIFALSSFALTSSRSLKAIAYERLSTQQLYNDKFEKKERIDMQVQDYPGSGANNKDNKDCIVDGFNICNP</sequence>
<keyword evidence="4" id="KW-1185">Reference proteome</keyword>
<reference evidence="2" key="2">
    <citation type="submission" date="2024-11" db="EMBL/GenBank/DDBJ databases">
        <authorList>
            <person name="Burger M."/>
            <person name="Chory J."/>
        </authorList>
    </citation>
    <scope>NUCLEOTIDE SEQUENCE</scope>
    <source>
        <strain evidence="2">Tecolote</strain>
        <tissue evidence="2">Flower</tissue>
    </source>
</reference>